<dbReference type="GO" id="GO:0009401">
    <property type="term" value="P:phosphoenolpyruvate-dependent sugar phosphotransferase system"/>
    <property type="evidence" value="ECO:0007669"/>
    <property type="project" value="UniProtKB-KW"/>
</dbReference>
<evidence type="ECO:0000256" key="8">
    <source>
        <dbReference type="ARBA" id="ARBA00023136"/>
    </source>
</evidence>
<evidence type="ECO:0000313" key="11">
    <source>
        <dbReference type="Proteomes" id="UP001286174"/>
    </source>
</evidence>
<accession>A0AB35U124</accession>
<evidence type="ECO:0000256" key="4">
    <source>
        <dbReference type="ARBA" id="ARBA00022597"/>
    </source>
</evidence>
<feature type="transmembrane region" description="Helical" evidence="9">
    <location>
        <begin position="125"/>
        <end position="145"/>
    </location>
</feature>
<feature type="transmembrane region" description="Helical" evidence="9">
    <location>
        <begin position="191"/>
        <end position="208"/>
    </location>
</feature>
<keyword evidence="7 9" id="KW-1133">Transmembrane helix</keyword>
<evidence type="ECO:0000256" key="1">
    <source>
        <dbReference type="ARBA" id="ARBA00004651"/>
    </source>
</evidence>
<proteinExistence type="predicted"/>
<keyword evidence="5" id="KW-0598">Phosphotransferase system</keyword>
<evidence type="ECO:0000313" key="10">
    <source>
        <dbReference type="EMBL" id="MDX8419352.1"/>
    </source>
</evidence>
<keyword evidence="8 9" id="KW-0472">Membrane</keyword>
<comment type="subcellular location">
    <subcellularLocation>
        <location evidence="1">Cell membrane</location>
        <topology evidence="1">Multi-pass membrane protein</topology>
    </subcellularLocation>
</comment>
<evidence type="ECO:0000256" key="3">
    <source>
        <dbReference type="ARBA" id="ARBA00022475"/>
    </source>
</evidence>
<reference evidence="10 11" key="1">
    <citation type="submission" date="2022-03" db="EMBL/GenBank/DDBJ databases">
        <title>Novel taxa within the pig intestine.</title>
        <authorList>
            <person name="Wylensek D."/>
            <person name="Bishof K."/>
            <person name="Afrizal A."/>
            <person name="Clavel T."/>
        </authorList>
    </citation>
    <scope>NUCLEOTIDE SEQUENCE [LARGE SCALE GENOMIC DNA]</scope>
    <source>
        <strain evidence="10 11">CLA-KB-P133</strain>
    </source>
</reference>
<dbReference type="GO" id="GO:0005886">
    <property type="term" value="C:plasma membrane"/>
    <property type="evidence" value="ECO:0007669"/>
    <property type="project" value="UniProtKB-SubCell"/>
</dbReference>
<keyword evidence="6 9" id="KW-0812">Transmembrane</keyword>
<dbReference type="AlphaFoldDB" id="A0AB35U124"/>
<keyword evidence="3" id="KW-1003">Cell membrane</keyword>
<evidence type="ECO:0000256" key="6">
    <source>
        <dbReference type="ARBA" id="ARBA00022692"/>
    </source>
</evidence>
<evidence type="ECO:0000256" key="2">
    <source>
        <dbReference type="ARBA" id="ARBA00022448"/>
    </source>
</evidence>
<dbReference type="RefSeq" id="WP_370595803.1">
    <property type="nucleotide sequence ID" value="NZ_JALBUR010000007.1"/>
</dbReference>
<dbReference type="Pfam" id="PF03609">
    <property type="entry name" value="EII-Sor"/>
    <property type="match status" value="1"/>
</dbReference>
<feature type="transmembrane region" description="Helical" evidence="9">
    <location>
        <begin position="165"/>
        <end position="184"/>
    </location>
</feature>
<dbReference type="EMBL" id="JALBUR010000007">
    <property type="protein sequence ID" value="MDX8419352.1"/>
    <property type="molecule type" value="Genomic_DNA"/>
</dbReference>
<name>A0AB35U124_9FIRM</name>
<gene>
    <name evidence="10" type="ORF">MOZ60_04495</name>
</gene>
<feature type="transmembrane region" description="Helical" evidence="9">
    <location>
        <begin position="66"/>
        <end position="83"/>
    </location>
</feature>
<feature type="transmembrane region" description="Helical" evidence="9">
    <location>
        <begin position="89"/>
        <end position="113"/>
    </location>
</feature>
<evidence type="ECO:0000256" key="9">
    <source>
        <dbReference type="SAM" id="Phobius"/>
    </source>
</evidence>
<keyword evidence="4 10" id="KW-0762">Sugar transport</keyword>
<organism evidence="10 11">
    <name type="scientific">Grylomicrobium aquisgranensis</name>
    <dbReference type="NCBI Taxonomy" id="2926318"/>
    <lineage>
        <taxon>Bacteria</taxon>
        <taxon>Bacillati</taxon>
        <taxon>Bacillota</taxon>
        <taxon>Erysipelotrichia</taxon>
        <taxon>Erysipelotrichales</taxon>
        <taxon>Erysipelotrichaceae</taxon>
        <taxon>Grylomicrobium</taxon>
    </lineage>
</organism>
<comment type="caution">
    <text evidence="10">The sequence shown here is derived from an EMBL/GenBank/DDBJ whole genome shotgun (WGS) entry which is preliminary data.</text>
</comment>
<dbReference type="Proteomes" id="UP001286174">
    <property type="component" value="Unassembled WGS sequence"/>
</dbReference>
<keyword evidence="2" id="KW-0813">Transport</keyword>
<feature type="transmembrane region" description="Helical" evidence="9">
    <location>
        <begin position="214"/>
        <end position="234"/>
    </location>
</feature>
<protein>
    <submittedName>
        <fullName evidence="10">PTS sugar transporter subunit IIC</fullName>
    </submittedName>
</protein>
<sequence length="260" mass="27172">MQIGMALALFVLAIDGVVGTKILHMPLVVCTLIGALLHNVQTGVTIGAACQLFYSTTQRDDTGAGIYCAIAVIAAVRGGVQAGDLSAGILAFGFACAMDGLCRLIGTLFLPAARKTAEKGKASTIAVFGPMLIRGVLAAIAGYYAYGLGADAVNVIDGWMNDLPWLFHGIATAAAMLQFLGIAVVMRNLYYQEYPAALLSGFAVAALASKSGSYGQFACGLLALGIGAFVLWHFTQQNKETAAPVKNSTVEKKGKAEKWW</sequence>
<keyword evidence="11" id="KW-1185">Reference proteome</keyword>
<evidence type="ECO:0000256" key="5">
    <source>
        <dbReference type="ARBA" id="ARBA00022683"/>
    </source>
</evidence>
<dbReference type="InterPro" id="IPR004700">
    <property type="entry name" value="PTS_IIC_man"/>
</dbReference>
<evidence type="ECO:0000256" key="7">
    <source>
        <dbReference type="ARBA" id="ARBA00022989"/>
    </source>
</evidence>
<feature type="transmembrane region" description="Helical" evidence="9">
    <location>
        <begin position="35"/>
        <end position="54"/>
    </location>
</feature>